<dbReference type="InterPro" id="IPR014284">
    <property type="entry name" value="RNA_pol_sigma-70_dom"/>
</dbReference>
<comment type="similarity">
    <text evidence="1">Belongs to the sigma-70 factor family. ECF subfamily.</text>
</comment>
<feature type="domain" description="RNA polymerase sigma-70 region 2" evidence="5">
    <location>
        <begin position="26"/>
        <end position="92"/>
    </location>
</feature>
<evidence type="ECO:0000256" key="4">
    <source>
        <dbReference type="ARBA" id="ARBA00023163"/>
    </source>
</evidence>
<keyword evidence="8" id="KW-1185">Reference proteome</keyword>
<organism evidence="7 8">
    <name type="scientific">Pedosphaera parvula (strain Ellin514)</name>
    <dbReference type="NCBI Taxonomy" id="320771"/>
    <lineage>
        <taxon>Bacteria</taxon>
        <taxon>Pseudomonadati</taxon>
        <taxon>Verrucomicrobiota</taxon>
        <taxon>Pedosphaerae</taxon>
        <taxon>Pedosphaerales</taxon>
        <taxon>Pedosphaeraceae</taxon>
        <taxon>Pedosphaera</taxon>
    </lineage>
</organism>
<dbReference type="InterPro" id="IPR039425">
    <property type="entry name" value="RNA_pol_sigma-70-like"/>
</dbReference>
<dbReference type="EMBL" id="ABOX02000022">
    <property type="protein sequence ID" value="EEF59892.1"/>
    <property type="molecule type" value="Genomic_DNA"/>
</dbReference>
<dbReference type="InterPro" id="IPR013325">
    <property type="entry name" value="RNA_pol_sigma_r2"/>
</dbReference>
<name>B9XJL6_PEDPL</name>
<dbReference type="GO" id="GO:0003677">
    <property type="term" value="F:DNA binding"/>
    <property type="evidence" value="ECO:0007669"/>
    <property type="project" value="InterPro"/>
</dbReference>
<keyword evidence="3" id="KW-0731">Sigma factor</keyword>
<dbReference type="Pfam" id="PF08281">
    <property type="entry name" value="Sigma70_r4_2"/>
    <property type="match status" value="1"/>
</dbReference>
<dbReference type="Gene3D" id="1.10.10.10">
    <property type="entry name" value="Winged helix-like DNA-binding domain superfamily/Winged helix DNA-binding domain"/>
    <property type="match status" value="1"/>
</dbReference>
<dbReference type="InterPro" id="IPR007627">
    <property type="entry name" value="RNA_pol_sigma70_r2"/>
</dbReference>
<dbReference type="PANTHER" id="PTHR43133">
    <property type="entry name" value="RNA POLYMERASE ECF-TYPE SIGMA FACTO"/>
    <property type="match status" value="1"/>
</dbReference>
<evidence type="ECO:0000256" key="2">
    <source>
        <dbReference type="ARBA" id="ARBA00023015"/>
    </source>
</evidence>
<dbReference type="Pfam" id="PF04542">
    <property type="entry name" value="Sigma70_r2"/>
    <property type="match status" value="1"/>
</dbReference>
<dbReference type="RefSeq" id="WP_007416009.1">
    <property type="nucleotide sequence ID" value="NZ_ABOX02000022.1"/>
</dbReference>
<dbReference type="GO" id="GO:0016987">
    <property type="term" value="F:sigma factor activity"/>
    <property type="evidence" value="ECO:0007669"/>
    <property type="project" value="UniProtKB-KW"/>
</dbReference>
<gene>
    <name evidence="7" type="ORF">Cflav_PD2696</name>
</gene>
<dbReference type="STRING" id="320771.Cflav_PD2696"/>
<dbReference type="InterPro" id="IPR013249">
    <property type="entry name" value="RNA_pol_sigma70_r4_t2"/>
</dbReference>
<keyword evidence="4" id="KW-0804">Transcription</keyword>
<evidence type="ECO:0000256" key="1">
    <source>
        <dbReference type="ARBA" id="ARBA00010641"/>
    </source>
</evidence>
<dbReference type="OrthoDB" id="9795666at2"/>
<dbReference type="Proteomes" id="UP000003688">
    <property type="component" value="Unassembled WGS sequence"/>
</dbReference>
<protein>
    <submittedName>
        <fullName evidence="7">RNA polymerase, sigma-24 subunit, ECF subfamily</fullName>
    </submittedName>
</protein>
<feature type="domain" description="RNA polymerase sigma factor 70 region 4 type 2" evidence="6">
    <location>
        <begin position="131"/>
        <end position="182"/>
    </location>
</feature>
<evidence type="ECO:0000256" key="3">
    <source>
        <dbReference type="ARBA" id="ARBA00023082"/>
    </source>
</evidence>
<dbReference type="InterPro" id="IPR013324">
    <property type="entry name" value="RNA_pol_sigma_r3/r4-like"/>
</dbReference>
<dbReference type="SUPFAM" id="SSF88659">
    <property type="entry name" value="Sigma3 and sigma4 domains of RNA polymerase sigma factors"/>
    <property type="match status" value="1"/>
</dbReference>
<keyword evidence="2" id="KW-0805">Transcription regulation</keyword>
<dbReference type="SUPFAM" id="SSF88946">
    <property type="entry name" value="Sigma2 domain of RNA polymerase sigma factors"/>
    <property type="match status" value="1"/>
</dbReference>
<comment type="caution">
    <text evidence="7">The sequence shown here is derived from an EMBL/GenBank/DDBJ whole genome shotgun (WGS) entry which is preliminary data.</text>
</comment>
<reference evidence="7 8" key="1">
    <citation type="journal article" date="2011" name="J. Bacteriol.">
        <title>Genome sequence of 'Pedosphaera parvula' Ellin514, an aerobic Verrucomicrobial isolate from pasture soil.</title>
        <authorList>
            <person name="Kant R."/>
            <person name="van Passel M.W."/>
            <person name="Sangwan P."/>
            <person name="Palva A."/>
            <person name="Lucas S."/>
            <person name="Copeland A."/>
            <person name="Lapidus A."/>
            <person name="Glavina Del Rio T."/>
            <person name="Dalin E."/>
            <person name="Tice H."/>
            <person name="Bruce D."/>
            <person name="Goodwin L."/>
            <person name="Pitluck S."/>
            <person name="Chertkov O."/>
            <person name="Larimer F.W."/>
            <person name="Land M.L."/>
            <person name="Hauser L."/>
            <person name="Brettin T.S."/>
            <person name="Detter J.C."/>
            <person name="Han S."/>
            <person name="de Vos W.M."/>
            <person name="Janssen P.H."/>
            <person name="Smidt H."/>
        </authorList>
    </citation>
    <scope>NUCLEOTIDE SEQUENCE [LARGE SCALE GENOMIC DNA]</scope>
    <source>
        <strain evidence="7 8">Ellin514</strain>
    </source>
</reference>
<proteinExistence type="inferred from homology"/>
<dbReference type="NCBIfam" id="TIGR02937">
    <property type="entry name" value="sigma70-ECF"/>
    <property type="match status" value="1"/>
</dbReference>
<evidence type="ECO:0000313" key="7">
    <source>
        <dbReference type="EMBL" id="EEF59892.1"/>
    </source>
</evidence>
<dbReference type="Gene3D" id="1.10.1740.10">
    <property type="match status" value="1"/>
</dbReference>
<dbReference type="AlphaFoldDB" id="B9XJL6"/>
<dbReference type="GO" id="GO:0006352">
    <property type="term" value="P:DNA-templated transcription initiation"/>
    <property type="evidence" value="ECO:0007669"/>
    <property type="project" value="InterPro"/>
</dbReference>
<dbReference type="InterPro" id="IPR036388">
    <property type="entry name" value="WH-like_DNA-bd_sf"/>
</dbReference>
<sequence length="195" mass="22950">MPETGFDMPACLERVRRRDEEAARMLFQELYPLVIKLVRSHLPRRTGEEDLVQMVFMKIFTHLDQYAGKVPFQHWVSRIAVNTCIKVLRAEKVRPEVRWADLGEDEGHVLDLLASTQEELNPDQSLASRELAEKLMALLNPEDRLVMNLLTMEGRSIEEVKQITGWNESVIKVRAFRARNKLRKHFKQLMREERR</sequence>
<dbReference type="PANTHER" id="PTHR43133:SF51">
    <property type="entry name" value="RNA POLYMERASE SIGMA FACTOR"/>
    <property type="match status" value="1"/>
</dbReference>
<evidence type="ECO:0000259" key="6">
    <source>
        <dbReference type="Pfam" id="PF08281"/>
    </source>
</evidence>
<evidence type="ECO:0000259" key="5">
    <source>
        <dbReference type="Pfam" id="PF04542"/>
    </source>
</evidence>
<accession>B9XJL6</accession>
<evidence type="ECO:0000313" key="8">
    <source>
        <dbReference type="Proteomes" id="UP000003688"/>
    </source>
</evidence>